<sequence>MGFFSSSKKSGVSFGHDDDDHNSHPPARRSSTRRSSFARRERDHEREQRVHLEREFRITNPYHRCGPQYQQGFVEDEDHDRPHRGRRSRRESHDPSRGRRAGAPSLSPSRATYENQNHRSAYRQRSSTRHESVSGFFSNPHGAGARRSSRQRSASPGRMQHSSRHRSHRQRRDDDDGGLAERLAGFSLGGEERRHGRRRSSYTSRVQRIYELD</sequence>
<gene>
    <name evidence="2" type="ORF">LTR24_001035</name>
</gene>
<dbReference type="Proteomes" id="UP001345013">
    <property type="component" value="Unassembled WGS sequence"/>
</dbReference>
<organism evidence="2 3">
    <name type="scientific">Lithohypha guttulata</name>
    <dbReference type="NCBI Taxonomy" id="1690604"/>
    <lineage>
        <taxon>Eukaryota</taxon>
        <taxon>Fungi</taxon>
        <taxon>Dikarya</taxon>
        <taxon>Ascomycota</taxon>
        <taxon>Pezizomycotina</taxon>
        <taxon>Eurotiomycetes</taxon>
        <taxon>Chaetothyriomycetidae</taxon>
        <taxon>Chaetothyriales</taxon>
        <taxon>Trichomeriaceae</taxon>
        <taxon>Lithohypha</taxon>
    </lineage>
</organism>
<comment type="caution">
    <text evidence="2">The sequence shown here is derived from an EMBL/GenBank/DDBJ whole genome shotgun (WGS) entry which is preliminary data.</text>
</comment>
<evidence type="ECO:0000313" key="2">
    <source>
        <dbReference type="EMBL" id="KAK5100240.1"/>
    </source>
</evidence>
<feature type="region of interest" description="Disordered" evidence="1">
    <location>
        <begin position="1"/>
        <end position="213"/>
    </location>
</feature>
<name>A0ABR0KNS1_9EURO</name>
<feature type="compositionally biased region" description="Low complexity" evidence="1">
    <location>
        <begin position="142"/>
        <end position="160"/>
    </location>
</feature>
<accession>A0ABR0KNS1</accession>
<protein>
    <submittedName>
        <fullName evidence="2">Uncharacterized protein</fullName>
    </submittedName>
</protein>
<keyword evidence="3" id="KW-1185">Reference proteome</keyword>
<feature type="compositionally biased region" description="Polar residues" evidence="1">
    <location>
        <begin position="106"/>
        <end position="125"/>
    </location>
</feature>
<evidence type="ECO:0000313" key="3">
    <source>
        <dbReference type="Proteomes" id="UP001345013"/>
    </source>
</evidence>
<reference evidence="2 3" key="1">
    <citation type="submission" date="2023-08" db="EMBL/GenBank/DDBJ databases">
        <title>Black Yeasts Isolated from many extreme environments.</title>
        <authorList>
            <person name="Coleine C."/>
            <person name="Stajich J.E."/>
            <person name="Selbmann L."/>
        </authorList>
    </citation>
    <scope>NUCLEOTIDE SEQUENCE [LARGE SCALE GENOMIC DNA]</scope>
    <source>
        <strain evidence="2 3">CCFEE 5885</strain>
    </source>
</reference>
<proteinExistence type="predicted"/>
<feature type="compositionally biased region" description="Basic residues" evidence="1">
    <location>
        <begin position="161"/>
        <end position="170"/>
    </location>
</feature>
<dbReference type="EMBL" id="JAVRRG010000007">
    <property type="protein sequence ID" value="KAK5100240.1"/>
    <property type="molecule type" value="Genomic_DNA"/>
</dbReference>
<evidence type="ECO:0000256" key="1">
    <source>
        <dbReference type="SAM" id="MobiDB-lite"/>
    </source>
</evidence>
<feature type="compositionally biased region" description="Low complexity" evidence="1">
    <location>
        <begin position="1"/>
        <end position="14"/>
    </location>
</feature>
<feature type="compositionally biased region" description="Basic and acidic residues" evidence="1">
    <location>
        <begin position="38"/>
        <end position="57"/>
    </location>
</feature>